<dbReference type="Proteomes" id="UP000543419">
    <property type="component" value="Unassembled WGS sequence"/>
</dbReference>
<feature type="region of interest" description="Disordered" evidence="1">
    <location>
        <begin position="1"/>
        <end position="86"/>
    </location>
</feature>
<name>A0A7Y0HXL4_9BIFI</name>
<gene>
    <name evidence="2" type="ORF">G1C97_1098</name>
</gene>
<comment type="caution">
    <text evidence="2">The sequence shown here is derived from an EMBL/GenBank/DDBJ whole genome shotgun (WGS) entry which is preliminary data.</text>
</comment>
<feature type="region of interest" description="Disordered" evidence="1">
    <location>
        <begin position="156"/>
        <end position="180"/>
    </location>
</feature>
<organism evidence="2 3">
    <name type="scientific">Bifidobacterium olomucense</name>
    <dbReference type="NCBI Taxonomy" id="2675324"/>
    <lineage>
        <taxon>Bacteria</taxon>
        <taxon>Bacillati</taxon>
        <taxon>Actinomycetota</taxon>
        <taxon>Actinomycetes</taxon>
        <taxon>Bifidobacteriales</taxon>
        <taxon>Bifidobacteriaceae</taxon>
        <taxon>Bifidobacterium</taxon>
    </lineage>
</organism>
<evidence type="ECO:0000313" key="3">
    <source>
        <dbReference type="Proteomes" id="UP000543419"/>
    </source>
</evidence>
<protein>
    <recommendedName>
        <fullName evidence="4">Scaffolding protein</fullName>
    </recommendedName>
</protein>
<dbReference type="RefSeq" id="WP_169240920.1">
    <property type="nucleotide sequence ID" value="NZ_JAAIIG010000004.1"/>
</dbReference>
<proteinExistence type="predicted"/>
<dbReference type="EMBL" id="JAAIIG010000004">
    <property type="protein sequence ID" value="NMM98149.1"/>
    <property type="molecule type" value="Genomic_DNA"/>
</dbReference>
<feature type="compositionally biased region" description="Basic and acidic residues" evidence="1">
    <location>
        <begin position="65"/>
        <end position="86"/>
    </location>
</feature>
<accession>A0A7Y0HXL4</accession>
<evidence type="ECO:0008006" key="4">
    <source>
        <dbReference type="Google" id="ProtNLM"/>
    </source>
</evidence>
<feature type="compositionally biased region" description="Polar residues" evidence="1">
    <location>
        <begin position="1"/>
        <end position="11"/>
    </location>
</feature>
<sequence length="195" mass="21816">MENTETATVEENQTKDAEQAGTVESVAKPEESPAVEQKPQDDAKPPLRELPLEEQLSVWQKTARKHEDQAKANKRDLDKANADLSERETELLEARIENAKLHLKLDHPELPDALIATCDRTDPDSVKAWGEQMSEIWGASHGSGRKAAINETMQSFNRTLHSESNTPSGKTGSPSFNDLMQQRLKEARAQYSKEK</sequence>
<evidence type="ECO:0000313" key="2">
    <source>
        <dbReference type="EMBL" id="NMM98149.1"/>
    </source>
</evidence>
<feature type="compositionally biased region" description="Basic and acidic residues" evidence="1">
    <location>
        <begin position="38"/>
        <end position="51"/>
    </location>
</feature>
<keyword evidence="3" id="KW-1185">Reference proteome</keyword>
<evidence type="ECO:0000256" key="1">
    <source>
        <dbReference type="SAM" id="MobiDB-lite"/>
    </source>
</evidence>
<reference evidence="2 3" key="1">
    <citation type="submission" date="2020-02" db="EMBL/GenBank/DDBJ databases">
        <title>Characterization of phylogenetic diversity of novel bifidobacterial species isolated in Czech ZOOs.</title>
        <authorList>
            <person name="Lugli G.A."/>
            <person name="Vera N.B."/>
            <person name="Ventura M."/>
        </authorList>
    </citation>
    <scope>NUCLEOTIDE SEQUENCE [LARGE SCALE GENOMIC DNA]</scope>
    <source>
        <strain evidence="2 3">DSM 109959</strain>
    </source>
</reference>
<dbReference type="AlphaFoldDB" id="A0A7Y0HXL4"/>